<gene>
    <name evidence="1" type="ORF">SAMN05444921_11234</name>
</gene>
<protein>
    <submittedName>
        <fullName evidence="1">Uncharacterized protein</fullName>
    </submittedName>
</protein>
<dbReference type="AlphaFoldDB" id="A0A1G9VCR3"/>
<evidence type="ECO:0000313" key="2">
    <source>
        <dbReference type="Proteomes" id="UP000199063"/>
    </source>
</evidence>
<keyword evidence="2" id="KW-1185">Reference proteome</keyword>
<sequence>MRQPTRQNQVIDTPFGGAMQELRFDDDIRFTAEVSSDQTWLKRALGAHELSVQVAVGVSPFTDAGKILDLEADLFGFEATGQRSRLTRTTANLAYTPTVIVHRVNLSFSLTSLQVHAIEEGRAGDVRFEIDLNATLPQASGYPGSAQDTAHITIAKSRWEQQLAQLGPSAAFEMAVPYPLGDPERDEVGRTLREAQRLLTIGEVLASILQVRRALEWVRENVTWDNPGSKKLGNQCNQSERWWRIQDALYSQTCGALHNDVVTKTFKYNRAEAETLLAMTAALLRNVPVTSA</sequence>
<proteinExistence type="predicted"/>
<organism evidence="1 2">
    <name type="scientific">Streptomyces wuyuanensis</name>
    <dbReference type="NCBI Taxonomy" id="1196353"/>
    <lineage>
        <taxon>Bacteria</taxon>
        <taxon>Bacillati</taxon>
        <taxon>Actinomycetota</taxon>
        <taxon>Actinomycetes</taxon>
        <taxon>Kitasatosporales</taxon>
        <taxon>Streptomycetaceae</taxon>
        <taxon>Streptomyces</taxon>
    </lineage>
</organism>
<name>A0A1G9VCR3_9ACTN</name>
<dbReference type="STRING" id="1196353.SAMN05444921_11234"/>
<reference evidence="2" key="1">
    <citation type="submission" date="2016-10" db="EMBL/GenBank/DDBJ databases">
        <authorList>
            <person name="Varghese N."/>
            <person name="Submissions S."/>
        </authorList>
    </citation>
    <scope>NUCLEOTIDE SEQUENCE [LARGE SCALE GENOMIC DNA]</scope>
    <source>
        <strain evidence="2">CGMCC 4.7042</strain>
    </source>
</reference>
<dbReference type="Proteomes" id="UP000199063">
    <property type="component" value="Unassembled WGS sequence"/>
</dbReference>
<accession>A0A1G9VCR3</accession>
<evidence type="ECO:0000313" key="1">
    <source>
        <dbReference type="EMBL" id="SDM69901.1"/>
    </source>
</evidence>
<dbReference type="EMBL" id="FNHI01000012">
    <property type="protein sequence ID" value="SDM69901.1"/>
    <property type="molecule type" value="Genomic_DNA"/>
</dbReference>